<feature type="domain" description="HTH araC/xylS-type" evidence="9">
    <location>
        <begin position="135"/>
        <end position="233"/>
    </location>
</feature>
<keyword evidence="4" id="KW-0902">Two-component regulatory system</keyword>
<comment type="caution">
    <text evidence="11">The sequence shown here is derived from an EMBL/GenBank/DDBJ whole genome shotgun (WGS) entry which is preliminary data.</text>
</comment>
<accession>A0A852TJN4</accession>
<feature type="modified residue" description="4-aspartylphosphate" evidence="8">
    <location>
        <position position="55"/>
    </location>
</feature>
<dbReference type="Proteomes" id="UP000548423">
    <property type="component" value="Unassembled WGS sequence"/>
</dbReference>
<dbReference type="SUPFAM" id="SSF46689">
    <property type="entry name" value="Homeodomain-like"/>
    <property type="match status" value="2"/>
</dbReference>
<protein>
    <submittedName>
        <fullName evidence="11">YesN/AraC family two-component response regulator</fullName>
    </submittedName>
</protein>
<evidence type="ECO:0000256" key="1">
    <source>
        <dbReference type="ARBA" id="ARBA00004496"/>
    </source>
</evidence>
<evidence type="ECO:0000256" key="5">
    <source>
        <dbReference type="ARBA" id="ARBA00023015"/>
    </source>
</evidence>
<dbReference type="PROSITE" id="PS50110">
    <property type="entry name" value="RESPONSE_REGULATORY"/>
    <property type="match status" value="1"/>
</dbReference>
<dbReference type="InterPro" id="IPR001789">
    <property type="entry name" value="Sig_transdc_resp-reg_receiver"/>
</dbReference>
<keyword evidence="5" id="KW-0805">Transcription regulation</keyword>
<keyword evidence="3 8" id="KW-0597">Phosphoprotein</keyword>
<dbReference type="SMART" id="SM00342">
    <property type="entry name" value="HTH_ARAC"/>
    <property type="match status" value="1"/>
</dbReference>
<feature type="domain" description="Response regulatory" evidence="10">
    <location>
        <begin position="4"/>
        <end position="120"/>
    </location>
</feature>
<reference evidence="12" key="2">
    <citation type="submission" date="2020-08" db="EMBL/GenBank/DDBJ databases">
        <title>The Agave Microbiome: Exploring the role of microbial communities in plant adaptations to desert environments.</title>
        <authorList>
            <person name="Partida-Martinez L.P."/>
        </authorList>
    </citation>
    <scope>NUCLEOTIDE SEQUENCE [LARGE SCALE GENOMIC DNA]</scope>
    <source>
        <strain evidence="12">AT2.8</strain>
    </source>
</reference>
<evidence type="ECO:0000256" key="8">
    <source>
        <dbReference type="PROSITE-ProRule" id="PRU00169"/>
    </source>
</evidence>
<keyword evidence="7" id="KW-0804">Transcription</keyword>
<dbReference type="Gene3D" id="1.10.10.60">
    <property type="entry name" value="Homeodomain-like"/>
    <property type="match status" value="2"/>
</dbReference>
<dbReference type="PROSITE" id="PS00041">
    <property type="entry name" value="HTH_ARAC_FAMILY_1"/>
    <property type="match status" value="1"/>
</dbReference>
<evidence type="ECO:0000259" key="9">
    <source>
        <dbReference type="PROSITE" id="PS01124"/>
    </source>
</evidence>
<dbReference type="GO" id="GO:0043565">
    <property type="term" value="F:sequence-specific DNA binding"/>
    <property type="evidence" value="ECO:0007669"/>
    <property type="project" value="InterPro"/>
</dbReference>
<name>A0A852TJN4_9BACI</name>
<dbReference type="AlphaFoldDB" id="A0A852TJN4"/>
<gene>
    <name evidence="11" type="ORF">F4694_005850</name>
</gene>
<evidence type="ECO:0000256" key="4">
    <source>
        <dbReference type="ARBA" id="ARBA00023012"/>
    </source>
</evidence>
<evidence type="ECO:0000313" key="11">
    <source>
        <dbReference type="EMBL" id="NYE08993.1"/>
    </source>
</evidence>
<sequence>MMKEILMVEDEAIIRQGLKVLLEQVIGGFQVIEAKSGEEGVSLFHQRIPHLIITDIRMGGMDGLTFVSKVRQVSKDVPVIILSGHSDFEYARAAMRYGVTDYLLKPINRVELSQTISKLFKADSEERIDTSKQFQKILQYIDDQLSHEITLKHIADYVYLNPQYVGQLFKSELNKTFTEYITEERLKRAKQLLTGTNLKVYEVAQLSGYKSPKHFMMVFKQETGMTPMYYRKYS</sequence>
<evidence type="ECO:0000313" key="12">
    <source>
        <dbReference type="Proteomes" id="UP000548423"/>
    </source>
</evidence>
<dbReference type="PANTHER" id="PTHR42713">
    <property type="entry name" value="HISTIDINE KINASE-RELATED"/>
    <property type="match status" value="1"/>
</dbReference>
<evidence type="ECO:0000256" key="3">
    <source>
        <dbReference type="ARBA" id="ARBA00022553"/>
    </source>
</evidence>
<dbReference type="GO" id="GO:0000160">
    <property type="term" value="P:phosphorelay signal transduction system"/>
    <property type="evidence" value="ECO:0007669"/>
    <property type="project" value="UniProtKB-KW"/>
</dbReference>
<reference evidence="12" key="1">
    <citation type="submission" date="2020-07" db="EMBL/GenBank/DDBJ databases">
        <authorList>
            <person name="Partida-Martinez L."/>
            <person name="Huntemann M."/>
            <person name="Clum A."/>
            <person name="Wang J."/>
            <person name="Palaniappan K."/>
            <person name="Ritter S."/>
            <person name="Chen I.-M."/>
            <person name="Stamatis D."/>
            <person name="Reddy T."/>
            <person name="O'Malley R."/>
            <person name="Daum C."/>
            <person name="Shapiro N."/>
            <person name="Ivanova N."/>
            <person name="Kyrpides N."/>
            <person name="Woyke T."/>
        </authorList>
    </citation>
    <scope>NUCLEOTIDE SEQUENCE [LARGE SCALE GENOMIC DNA]</scope>
    <source>
        <strain evidence="12">AT2.8</strain>
    </source>
</reference>
<dbReference type="PRINTS" id="PR00032">
    <property type="entry name" value="HTHARAC"/>
</dbReference>
<dbReference type="InterPro" id="IPR018060">
    <property type="entry name" value="HTH_AraC"/>
</dbReference>
<dbReference type="PROSITE" id="PS01124">
    <property type="entry name" value="HTH_ARAC_FAMILY_2"/>
    <property type="match status" value="1"/>
</dbReference>
<evidence type="ECO:0000256" key="6">
    <source>
        <dbReference type="ARBA" id="ARBA00023125"/>
    </source>
</evidence>
<dbReference type="InterPro" id="IPR011006">
    <property type="entry name" value="CheY-like_superfamily"/>
</dbReference>
<dbReference type="SUPFAM" id="SSF52172">
    <property type="entry name" value="CheY-like"/>
    <property type="match status" value="1"/>
</dbReference>
<proteinExistence type="predicted"/>
<dbReference type="Pfam" id="PF00072">
    <property type="entry name" value="Response_reg"/>
    <property type="match status" value="1"/>
</dbReference>
<keyword evidence="2" id="KW-0963">Cytoplasm</keyword>
<dbReference type="PANTHER" id="PTHR42713:SF3">
    <property type="entry name" value="TRANSCRIPTIONAL REGULATORY PROTEIN HPTR"/>
    <property type="match status" value="1"/>
</dbReference>
<dbReference type="GO" id="GO:0005737">
    <property type="term" value="C:cytoplasm"/>
    <property type="evidence" value="ECO:0007669"/>
    <property type="project" value="UniProtKB-SubCell"/>
</dbReference>
<dbReference type="Pfam" id="PF12833">
    <property type="entry name" value="HTH_18"/>
    <property type="match status" value="1"/>
</dbReference>
<dbReference type="InterPro" id="IPR018062">
    <property type="entry name" value="HTH_AraC-typ_CS"/>
</dbReference>
<dbReference type="SMART" id="SM00448">
    <property type="entry name" value="REC"/>
    <property type="match status" value="1"/>
</dbReference>
<evidence type="ECO:0000256" key="2">
    <source>
        <dbReference type="ARBA" id="ARBA00022490"/>
    </source>
</evidence>
<comment type="subcellular location">
    <subcellularLocation>
        <location evidence="1">Cytoplasm</location>
    </subcellularLocation>
</comment>
<keyword evidence="6" id="KW-0238">DNA-binding</keyword>
<dbReference type="InterPro" id="IPR051552">
    <property type="entry name" value="HptR"/>
</dbReference>
<dbReference type="GO" id="GO:0003700">
    <property type="term" value="F:DNA-binding transcription factor activity"/>
    <property type="evidence" value="ECO:0007669"/>
    <property type="project" value="InterPro"/>
</dbReference>
<dbReference type="CDD" id="cd17536">
    <property type="entry name" value="REC_YesN-like"/>
    <property type="match status" value="1"/>
</dbReference>
<evidence type="ECO:0000259" key="10">
    <source>
        <dbReference type="PROSITE" id="PS50110"/>
    </source>
</evidence>
<dbReference type="InterPro" id="IPR009057">
    <property type="entry name" value="Homeodomain-like_sf"/>
</dbReference>
<evidence type="ECO:0000256" key="7">
    <source>
        <dbReference type="ARBA" id="ARBA00023163"/>
    </source>
</evidence>
<dbReference type="InterPro" id="IPR020449">
    <property type="entry name" value="Tscrpt_reg_AraC-type_HTH"/>
</dbReference>
<organism evidence="11 12">
    <name type="scientific">Neobacillus niacini</name>
    <dbReference type="NCBI Taxonomy" id="86668"/>
    <lineage>
        <taxon>Bacteria</taxon>
        <taxon>Bacillati</taxon>
        <taxon>Bacillota</taxon>
        <taxon>Bacilli</taxon>
        <taxon>Bacillales</taxon>
        <taxon>Bacillaceae</taxon>
        <taxon>Neobacillus</taxon>
    </lineage>
</organism>
<dbReference type="Gene3D" id="3.40.50.2300">
    <property type="match status" value="1"/>
</dbReference>
<dbReference type="EMBL" id="JACCBX010000017">
    <property type="protein sequence ID" value="NYE08993.1"/>
    <property type="molecule type" value="Genomic_DNA"/>
</dbReference>